<reference evidence="1 2" key="1">
    <citation type="submission" date="2014-04" db="EMBL/GenBank/DDBJ databases">
        <authorList>
            <consortium name="International Citrus Genome Consortium"/>
            <person name="Gmitter F."/>
            <person name="Chen C."/>
            <person name="Farmerie W."/>
            <person name="Harkins T."/>
            <person name="Desany B."/>
            <person name="Mohiuddin M."/>
            <person name="Kodira C."/>
            <person name="Borodovsky M."/>
            <person name="Lomsadze A."/>
            <person name="Burns P."/>
            <person name="Jenkins J."/>
            <person name="Prochnik S."/>
            <person name="Shu S."/>
            <person name="Chapman J."/>
            <person name="Pitluck S."/>
            <person name="Schmutz J."/>
            <person name="Rokhsar D."/>
        </authorList>
    </citation>
    <scope>NUCLEOTIDE SEQUENCE</scope>
</reference>
<name>A0A067F1K8_CITSI</name>
<protein>
    <submittedName>
        <fullName evidence="1">Uncharacterized protein</fullName>
    </submittedName>
</protein>
<keyword evidence="2" id="KW-1185">Reference proteome</keyword>
<dbReference type="SMR" id="A0A067F1K8"/>
<gene>
    <name evidence="1" type="ORF">CISIN_1g047438mg</name>
</gene>
<evidence type="ECO:0000313" key="1">
    <source>
        <dbReference type="EMBL" id="KDO61193.1"/>
    </source>
</evidence>
<sequence>MYTYWCIFKWDSLTTFIIFLILSSIFAEALEAYTKEEKENSSTCCCITKPPHLREKKSCLDKISRRSIHHQYILLTINTISK</sequence>
<accession>A0A067F1K8</accession>
<dbReference type="AlphaFoldDB" id="A0A067F1K8"/>
<organism evidence="1 2">
    <name type="scientific">Citrus sinensis</name>
    <name type="common">Sweet orange</name>
    <name type="synonym">Citrus aurantium var. sinensis</name>
    <dbReference type="NCBI Taxonomy" id="2711"/>
    <lineage>
        <taxon>Eukaryota</taxon>
        <taxon>Viridiplantae</taxon>
        <taxon>Streptophyta</taxon>
        <taxon>Embryophyta</taxon>
        <taxon>Tracheophyta</taxon>
        <taxon>Spermatophyta</taxon>
        <taxon>Magnoliopsida</taxon>
        <taxon>eudicotyledons</taxon>
        <taxon>Gunneridae</taxon>
        <taxon>Pentapetalae</taxon>
        <taxon>rosids</taxon>
        <taxon>malvids</taxon>
        <taxon>Sapindales</taxon>
        <taxon>Rutaceae</taxon>
        <taxon>Aurantioideae</taxon>
        <taxon>Citrus</taxon>
    </lineage>
</organism>
<proteinExistence type="predicted"/>
<dbReference type="Proteomes" id="UP000027120">
    <property type="component" value="Unassembled WGS sequence"/>
</dbReference>
<evidence type="ECO:0000313" key="2">
    <source>
        <dbReference type="Proteomes" id="UP000027120"/>
    </source>
</evidence>
<dbReference type="EMBL" id="KK784926">
    <property type="protein sequence ID" value="KDO61193.1"/>
    <property type="molecule type" value="Genomic_DNA"/>
</dbReference>